<dbReference type="AlphaFoldDB" id="A0AAW1XXT2"/>
<dbReference type="EMBL" id="JBEDUW010000003">
    <property type="protein sequence ID" value="KAK9940724.1"/>
    <property type="molecule type" value="Genomic_DNA"/>
</dbReference>
<comment type="caution">
    <text evidence="1">The sequence shown here is derived from an EMBL/GenBank/DDBJ whole genome shotgun (WGS) entry which is preliminary data.</text>
</comment>
<evidence type="ECO:0008006" key="3">
    <source>
        <dbReference type="Google" id="ProtNLM"/>
    </source>
</evidence>
<keyword evidence="2" id="KW-1185">Reference proteome</keyword>
<sequence>MQVLQKKVMVVADPTRDSSDPVKDFLEQIINECNRVQPKLLVRIERVALEAGRDKANTILHHSEVLGVDILVIGQRRSLFPKGNLGAYTWPGGRSTGSSKGINTAEYLIENCKCTCVGVQKKGLDGGYVLNSRTHKNFWLLA</sequence>
<dbReference type="PANTHER" id="PTHR47867">
    <property type="entry name" value="ADENINE NUCLEOTIDE ALPHA HYDROLASES-LIKE SUPERFAMILY PROTEIN"/>
    <property type="match status" value="1"/>
</dbReference>
<evidence type="ECO:0000313" key="1">
    <source>
        <dbReference type="EMBL" id="KAK9940724.1"/>
    </source>
</evidence>
<dbReference type="PANTHER" id="PTHR47867:SF1">
    <property type="entry name" value="ADENINE NUCLEOTIDE ALPHA HYDROLASES-LIKE SUPERFAMILY PROTEIN"/>
    <property type="match status" value="1"/>
</dbReference>
<protein>
    <recommendedName>
        <fullName evidence="3">UspA domain-containing protein</fullName>
    </recommendedName>
</protein>
<name>A0AAW1XXT2_RUBAR</name>
<dbReference type="Proteomes" id="UP001457282">
    <property type="component" value="Unassembled WGS sequence"/>
</dbReference>
<organism evidence="1 2">
    <name type="scientific">Rubus argutus</name>
    <name type="common">Southern blackberry</name>
    <dbReference type="NCBI Taxonomy" id="59490"/>
    <lineage>
        <taxon>Eukaryota</taxon>
        <taxon>Viridiplantae</taxon>
        <taxon>Streptophyta</taxon>
        <taxon>Embryophyta</taxon>
        <taxon>Tracheophyta</taxon>
        <taxon>Spermatophyta</taxon>
        <taxon>Magnoliopsida</taxon>
        <taxon>eudicotyledons</taxon>
        <taxon>Gunneridae</taxon>
        <taxon>Pentapetalae</taxon>
        <taxon>rosids</taxon>
        <taxon>fabids</taxon>
        <taxon>Rosales</taxon>
        <taxon>Rosaceae</taxon>
        <taxon>Rosoideae</taxon>
        <taxon>Rosoideae incertae sedis</taxon>
        <taxon>Rubus</taxon>
    </lineage>
</organism>
<accession>A0AAW1XXT2</accession>
<proteinExistence type="predicted"/>
<reference evidence="1 2" key="1">
    <citation type="journal article" date="2023" name="G3 (Bethesda)">
        <title>A chromosome-length genome assembly and annotation of blackberry (Rubus argutus, cv. 'Hillquist').</title>
        <authorList>
            <person name="Bruna T."/>
            <person name="Aryal R."/>
            <person name="Dudchenko O."/>
            <person name="Sargent D.J."/>
            <person name="Mead D."/>
            <person name="Buti M."/>
            <person name="Cavallini A."/>
            <person name="Hytonen T."/>
            <person name="Andres J."/>
            <person name="Pham M."/>
            <person name="Weisz D."/>
            <person name="Mascagni F."/>
            <person name="Usai G."/>
            <person name="Natali L."/>
            <person name="Bassil N."/>
            <person name="Fernandez G.E."/>
            <person name="Lomsadze A."/>
            <person name="Armour M."/>
            <person name="Olukolu B."/>
            <person name="Poorten T."/>
            <person name="Britton C."/>
            <person name="Davik J."/>
            <person name="Ashrafi H."/>
            <person name="Aiden E.L."/>
            <person name="Borodovsky M."/>
            <person name="Worthington M."/>
        </authorList>
    </citation>
    <scope>NUCLEOTIDE SEQUENCE [LARGE SCALE GENOMIC DNA]</scope>
    <source>
        <strain evidence="1">PI 553951</strain>
    </source>
</reference>
<gene>
    <name evidence="1" type="ORF">M0R45_017367</name>
</gene>
<evidence type="ECO:0000313" key="2">
    <source>
        <dbReference type="Proteomes" id="UP001457282"/>
    </source>
</evidence>